<keyword evidence="2" id="KW-0812">Transmembrane</keyword>
<dbReference type="EMBL" id="GAMC01008899">
    <property type="protein sequence ID" value="JAB97656.1"/>
    <property type="molecule type" value="mRNA"/>
</dbReference>
<dbReference type="OrthoDB" id="8195614at2759"/>
<evidence type="ECO:0000256" key="2">
    <source>
        <dbReference type="SAM" id="Phobius"/>
    </source>
</evidence>
<evidence type="ECO:0000313" key="4">
    <source>
        <dbReference type="EMBL" id="JAB97657.1"/>
    </source>
</evidence>
<feature type="region of interest" description="Disordered" evidence="1">
    <location>
        <begin position="252"/>
        <end position="272"/>
    </location>
</feature>
<evidence type="ECO:0008006" key="5">
    <source>
        <dbReference type="Google" id="ProtNLM"/>
    </source>
</evidence>
<evidence type="ECO:0000256" key="1">
    <source>
        <dbReference type="SAM" id="MobiDB-lite"/>
    </source>
</evidence>
<feature type="signal peptide" evidence="3">
    <location>
        <begin position="1"/>
        <end position="44"/>
    </location>
</feature>
<keyword evidence="3" id="KW-0732">Signal</keyword>
<evidence type="ECO:0000256" key="3">
    <source>
        <dbReference type="SAM" id="SignalP"/>
    </source>
</evidence>
<dbReference type="EMBL" id="GAMC01008898">
    <property type="protein sequence ID" value="JAB97657.1"/>
    <property type="molecule type" value="mRNA"/>
</dbReference>
<name>W8BFZ1_CERCA</name>
<accession>W8BFZ1</accession>
<organism evidence="4">
    <name type="scientific">Ceratitis capitata</name>
    <name type="common">Mediterranean fruit fly</name>
    <name type="synonym">Tephritis capitata</name>
    <dbReference type="NCBI Taxonomy" id="7213"/>
    <lineage>
        <taxon>Eukaryota</taxon>
        <taxon>Metazoa</taxon>
        <taxon>Ecdysozoa</taxon>
        <taxon>Arthropoda</taxon>
        <taxon>Hexapoda</taxon>
        <taxon>Insecta</taxon>
        <taxon>Pterygota</taxon>
        <taxon>Neoptera</taxon>
        <taxon>Endopterygota</taxon>
        <taxon>Diptera</taxon>
        <taxon>Brachycera</taxon>
        <taxon>Muscomorpha</taxon>
        <taxon>Tephritoidea</taxon>
        <taxon>Tephritidae</taxon>
        <taxon>Ceratitis</taxon>
        <taxon>Ceratitis</taxon>
    </lineage>
</organism>
<proteinExistence type="evidence at transcript level"/>
<feature type="chain" id="PRO_5007737148" description="Transmembrane protein fend" evidence="3">
    <location>
        <begin position="45"/>
        <end position="522"/>
    </location>
</feature>
<keyword evidence="2" id="KW-0472">Membrane</keyword>
<reference evidence="4" key="2">
    <citation type="journal article" date="2014" name="BMC Genomics">
        <title>A genomic perspective to assessing quality of mass-reared SIT flies used in Mediterranean fruit fly (Ceratitis capitata) eradication in California.</title>
        <authorList>
            <person name="Calla B."/>
            <person name="Hall B."/>
            <person name="Hou S."/>
            <person name="Geib S.M."/>
        </authorList>
    </citation>
    <scope>NUCLEOTIDE SEQUENCE</scope>
</reference>
<reference evidence="4" key="1">
    <citation type="submission" date="2013-07" db="EMBL/GenBank/DDBJ databases">
        <authorList>
            <person name="Geib S."/>
        </authorList>
    </citation>
    <scope>NUCLEOTIDE SEQUENCE</scope>
</reference>
<dbReference type="AlphaFoldDB" id="W8BFZ1"/>
<protein>
    <recommendedName>
        <fullName evidence="5">Transmembrane protein fend</fullName>
    </recommendedName>
</protein>
<sequence length="522" mass="57383">MPHIAATSAASSMSATTVRFARTPRLALLLLCCLANLCINAVQGSPLVPRAEQQDVSDYQRLVKPLKEPNSAEAREQRRRVACRRACWAKFVPENADCLKDTICYQCYLNCASPLISPTTTTTTTTTVATTMSIIERQKQQQQQMQQTQQTSKINKPIQETWTLHTVSMLQQDSLVLVDIAWDALNTPNQCLISWEVSGGGLMGNLLTESSTVQLSLWPDTKYRVKVTCKNKLTGFMSRSLPLSIDTSEAVNAHDHTGQHKTQSPNAEVTSVSTTTVGTKIFTPYRHEQQQQFQSQQNIANNALEHMNGGVNDEDTDISSHSNGYLADVDNAAVLPYDEHDNEEDQSAEALNKHTKFIFNWHSENSDISLIEPIHKPDLNMLQLAIDDVQKPFLFGLTAGTVMLGLVALALRCMLRRRRSALEKTMLITDDTIHAVVSVAPAEVAMRYANNKAAARKAVEGGKHGCGGGGSGGVPAGTLGATSLAYQRHSDEEEEVCERQRERGMEEVCSNPAICSRNALKV</sequence>
<keyword evidence="2" id="KW-1133">Transmembrane helix</keyword>
<feature type="transmembrane region" description="Helical" evidence="2">
    <location>
        <begin position="393"/>
        <end position="415"/>
    </location>
</feature>